<proteinExistence type="predicted"/>
<organism evidence="1 2">
    <name type="scientific">Panagrolaimus sp. PS1159</name>
    <dbReference type="NCBI Taxonomy" id="55785"/>
    <lineage>
        <taxon>Eukaryota</taxon>
        <taxon>Metazoa</taxon>
        <taxon>Ecdysozoa</taxon>
        <taxon>Nematoda</taxon>
        <taxon>Chromadorea</taxon>
        <taxon>Rhabditida</taxon>
        <taxon>Tylenchina</taxon>
        <taxon>Panagrolaimomorpha</taxon>
        <taxon>Panagrolaimoidea</taxon>
        <taxon>Panagrolaimidae</taxon>
        <taxon>Panagrolaimus</taxon>
    </lineage>
</organism>
<evidence type="ECO:0000313" key="2">
    <source>
        <dbReference type="WBParaSite" id="PS1159_v2.g19947.t1"/>
    </source>
</evidence>
<sequence>MVEALEKAKNIIRQELDAILKTAVQQYHEEDKLFDDTVQAICNVIESVFIHGLKDAFFLKGSRFSKYPEPNFWPFVSKFTHRSIKNQIGDLKQIKSEIGKARAWVRICINEGQLEHYINLLSKDAKQLNNFYLKNAFLHDAERLEALNGYLGALTKLPINAPINSSFLNTWTPSPLILSGLISGKHQRVTHLASSKRRNGSSNSLGQDDPAEEALSALELLDESSTSESPLSPFRKNLLDEDDASSVYSHGSMIDTGLAAPTNLKPTYSPFLSSTPENRTLDEMSKVKFRPPPEEESPTEVLVNRRKTTRVRRLSKGSGSDENTSRRGSLSHINPPEVIPMSSSLPTGCGLLSLHEMKEMLKKNQSSSQITATNSPPRLSDAEDAIDDHSVFSIDDQGEKPNDATATHSHTEPITIFGSFDDADLSERSSNKPVIFGTSLHDELMAAGHHRQDESSSSVFPGTSPSSTPSSSIGNSLANKGWADDYYGSSESISSRTLYDDSQTLLNRQLSEIPENVLQKADEIIESKLVIIKEDKNEPVIIEAESLMDTDEYGISRNLLLTFTEVPLEKGLADQDYRCPSCRKSIGGPFGKYYLCSLDARYYCGDCWKKGDESIIPARVVLNWDCKRRPISKASKAFLRANADRPLIRIDKINPQIYNHSKQLAKILKLREKLSLVVVYLLSCKQSVAEDLKQRIWPQDYFYNNIHLYSVTDLQNAITGVLERRLNNIIKFAISHIESCNLCLQKGFICEICNAKKILYPFQTDIADRCSECGAVYHIKCFKNVDCPKCIRRSKYSANRSAELPLE</sequence>
<name>A0AC35FRA6_9BILA</name>
<dbReference type="WBParaSite" id="PS1159_v2.g19947.t1">
    <property type="protein sequence ID" value="PS1159_v2.g19947.t1"/>
    <property type="gene ID" value="PS1159_v2.g19947"/>
</dbReference>
<protein>
    <submittedName>
        <fullName evidence="2">RUN domain-containing protein</fullName>
    </submittedName>
</protein>
<dbReference type="Proteomes" id="UP000887580">
    <property type="component" value="Unplaced"/>
</dbReference>
<reference evidence="2" key="1">
    <citation type="submission" date="2022-11" db="UniProtKB">
        <authorList>
            <consortium name="WormBaseParasite"/>
        </authorList>
    </citation>
    <scope>IDENTIFICATION</scope>
</reference>
<accession>A0AC35FRA6</accession>
<evidence type="ECO:0000313" key="1">
    <source>
        <dbReference type="Proteomes" id="UP000887580"/>
    </source>
</evidence>